<organism evidence="1 2">
    <name type="scientific">Anthostomella pinea</name>
    <dbReference type="NCBI Taxonomy" id="933095"/>
    <lineage>
        <taxon>Eukaryota</taxon>
        <taxon>Fungi</taxon>
        <taxon>Dikarya</taxon>
        <taxon>Ascomycota</taxon>
        <taxon>Pezizomycotina</taxon>
        <taxon>Sordariomycetes</taxon>
        <taxon>Xylariomycetidae</taxon>
        <taxon>Xylariales</taxon>
        <taxon>Xylariaceae</taxon>
        <taxon>Anthostomella</taxon>
    </lineage>
</organism>
<proteinExistence type="predicted"/>
<comment type="caution">
    <text evidence="1">The sequence shown here is derived from an EMBL/GenBank/DDBJ whole genome shotgun (WGS) entry which is preliminary data.</text>
</comment>
<protein>
    <submittedName>
        <fullName evidence="1">Uu.00g069200.m01.CDS01</fullName>
    </submittedName>
</protein>
<sequence>MASSPATRRRNALETGGDDSAEWFRTAYHDMATADVVADKGGLDAWVGFKMERSENIELTEVITPVSAKPYGLDITMYPNAAVAVKGEVRILDDDDMPSSKELLPRRVCTLPGCTASVSSSAVGIKDGSSATPHDNGWLLTLPLSRCHRTALDVAGHVQYAARFEEKTMTMVKSA</sequence>
<keyword evidence="2" id="KW-1185">Reference proteome</keyword>
<reference evidence="1" key="1">
    <citation type="submission" date="2023-10" db="EMBL/GenBank/DDBJ databases">
        <authorList>
            <person name="Hackl T."/>
        </authorList>
    </citation>
    <scope>NUCLEOTIDE SEQUENCE</scope>
</reference>
<evidence type="ECO:0000313" key="2">
    <source>
        <dbReference type="Proteomes" id="UP001295740"/>
    </source>
</evidence>
<dbReference type="Proteomes" id="UP001295740">
    <property type="component" value="Unassembled WGS sequence"/>
</dbReference>
<dbReference type="EMBL" id="CAUWAG010000018">
    <property type="protein sequence ID" value="CAJ2511295.1"/>
    <property type="molecule type" value="Genomic_DNA"/>
</dbReference>
<evidence type="ECO:0000313" key="1">
    <source>
        <dbReference type="EMBL" id="CAJ2511295.1"/>
    </source>
</evidence>
<name>A0AAI8VVB2_9PEZI</name>
<accession>A0AAI8VVB2</accession>
<gene>
    <name evidence="1" type="ORF">KHLLAP_LOCUS11763</name>
</gene>
<dbReference type="AlphaFoldDB" id="A0AAI8VVB2"/>